<dbReference type="Proteomes" id="UP001519460">
    <property type="component" value="Unassembled WGS sequence"/>
</dbReference>
<dbReference type="EMBL" id="JACVVK020000218">
    <property type="protein sequence ID" value="KAK7483963.1"/>
    <property type="molecule type" value="Genomic_DNA"/>
</dbReference>
<sequence>MRSATIERYSSTDITDVPCEAESATGGSWNRDVLVTVFLERQPTFHRKQRLMPGCPLTRPLQLSYIFTSFSTKKFSSAVTRGSLQPA</sequence>
<evidence type="ECO:0000313" key="2">
    <source>
        <dbReference type="Proteomes" id="UP001519460"/>
    </source>
</evidence>
<comment type="caution">
    <text evidence="1">The sequence shown here is derived from an EMBL/GenBank/DDBJ whole genome shotgun (WGS) entry which is preliminary data.</text>
</comment>
<gene>
    <name evidence="1" type="ORF">BaRGS_00024847</name>
</gene>
<name>A0ABD0KA42_9CAEN</name>
<evidence type="ECO:0000313" key="1">
    <source>
        <dbReference type="EMBL" id="KAK7483963.1"/>
    </source>
</evidence>
<accession>A0ABD0KA42</accession>
<protein>
    <submittedName>
        <fullName evidence="1">Uncharacterized protein</fullName>
    </submittedName>
</protein>
<dbReference type="AlphaFoldDB" id="A0ABD0KA42"/>
<reference evidence="1 2" key="1">
    <citation type="journal article" date="2023" name="Sci. Data">
        <title>Genome assembly of the Korean intertidal mud-creeper Batillaria attramentaria.</title>
        <authorList>
            <person name="Patra A.K."/>
            <person name="Ho P.T."/>
            <person name="Jun S."/>
            <person name="Lee S.J."/>
            <person name="Kim Y."/>
            <person name="Won Y.J."/>
        </authorList>
    </citation>
    <scope>NUCLEOTIDE SEQUENCE [LARGE SCALE GENOMIC DNA]</scope>
    <source>
        <strain evidence="1">Wonlab-2016</strain>
    </source>
</reference>
<organism evidence="1 2">
    <name type="scientific">Batillaria attramentaria</name>
    <dbReference type="NCBI Taxonomy" id="370345"/>
    <lineage>
        <taxon>Eukaryota</taxon>
        <taxon>Metazoa</taxon>
        <taxon>Spiralia</taxon>
        <taxon>Lophotrochozoa</taxon>
        <taxon>Mollusca</taxon>
        <taxon>Gastropoda</taxon>
        <taxon>Caenogastropoda</taxon>
        <taxon>Sorbeoconcha</taxon>
        <taxon>Cerithioidea</taxon>
        <taxon>Batillariidae</taxon>
        <taxon>Batillaria</taxon>
    </lineage>
</organism>
<proteinExistence type="predicted"/>
<keyword evidence="2" id="KW-1185">Reference proteome</keyword>